<protein>
    <submittedName>
        <fullName evidence="2">Uncharacterized protein</fullName>
    </submittedName>
</protein>
<evidence type="ECO:0000256" key="1">
    <source>
        <dbReference type="SAM" id="Phobius"/>
    </source>
</evidence>
<keyword evidence="1" id="KW-0812">Transmembrane</keyword>
<keyword evidence="1" id="KW-1133">Transmembrane helix</keyword>
<organism evidence="2 3">
    <name type="scientific">Paraphoma chrysanthemicola</name>
    <dbReference type="NCBI Taxonomy" id="798071"/>
    <lineage>
        <taxon>Eukaryota</taxon>
        <taxon>Fungi</taxon>
        <taxon>Dikarya</taxon>
        <taxon>Ascomycota</taxon>
        <taxon>Pezizomycotina</taxon>
        <taxon>Dothideomycetes</taxon>
        <taxon>Pleosporomycetidae</taxon>
        <taxon>Pleosporales</taxon>
        <taxon>Pleosporineae</taxon>
        <taxon>Phaeosphaeriaceae</taxon>
        <taxon>Paraphoma</taxon>
    </lineage>
</organism>
<feature type="transmembrane region" description="Helical" evidence="1">
    <location>
        <begin position="15"/>
        <end position="36"/>
    </location>
</feature>
<accession>A0A8K0R2Y9</accession>
<keyword evidence="3" id="KW-1185">Reference proteome</keyword>
<name>A0A8K0R2Y9_9PLEO</name>
<dbReference type="Proteomes" id="UP000813461">
    <property type="component" value="Unassembled WGS sequence"/>
</dbReference>
<feature type="non-terminal residue" evidence="2">
    <location>
        <position position="129"/>
    </location>
</feature>
<dbReference type="EMBL" id="JAGMVJ010000012">
    <property type="protein sequence ID" value="KAH7084072.1"/>
    <property type="molecule type" value="Genomic_DNA"/>
</dbReference>
<comment type="caution">
    <text evidence="2">The sequence shown here is derived from an EMBL/GenBank/DDBJ whole genome shotgun (WGS) entry which is preliminary data.</text>
</comment>
<dbReference type="OrthoDB" id="2608216at2759"/>
<gene>
    <name evidence="2" type="ORF">FB567DRAFT_414521</name>
</gene>
<keyword evidence="1" id="KW-0472">Membrane</keyword>
<reference evidence="2" key="1">
    <citation type="journal article" date="2021" name="Nat. Commun.">
        <title>Genetic determinants of endophytism in the Arabidopsis root mycobiome.</title>
        <authorList>
            <person name="Mesny F."/>
            <person name="Miyauchi S."/>
            <person name="Thiergart T."/>
            <person name="Pickel B."/>
            <person name="Atanasova L."/>
            <person name="Karlsson M."/>
            <person name="Huettel B."/>
            <person name="Barry K.W."/>
            <person name="Haridas S."/>
            <person name="Chen C."/>
            <person name="Bauer D."/>
            <person name="Andreopoulos W."/>
            <person name="Pangilinan J."/>
            <person name="LaButti K."/>
            <person name="Riley R."/>
            <person name="Lipzen A."/>
            <person name="Clum A."/>
            <person name="Drula E."/>
            <person name="Henrissat B."/>
            <person name="Kohler A."/>
            <person name="Grigoriev I.V."/>
            <person name="Martin F.M."/>
            <person name="Hacquard S."/>
        </authorList>
    </citation>
    <scope>NUCLEOTIDE SEQUENCE</scope>
    <source>
        <strain evidence="2">MPI-SDFR-AT-0120</strain>
    </source>
</reference>
<sequence>DVLRLLEIIGKGTQLMYLIATLLPVLQLAFLDVAGLNRQELNVICKKLTTQLNIEYIQGELNAVLISLIILVYCSTVVETKRLGKVLQYLAYYCEIATDKKKSCIVCGFTASAEKLYTATTILLLSIYA</sequence>
<proteinExistence type="predicted"/>
<feature type="non-terminal residue" evidence="2">
    <location>
        <position position="1"/>
    </location>
</feature>
<dbReference type="AlphaFoldDB" id="A0A8K0R2Y9"/>
<evidence type="ECO:0000313" key="2">
    <source>
        <dbReference type="EMBL" id="KAH7084072.1"/>
    </source>
</evidence>
<evidence type="ECO:0000313" key="3">
    <source>
        <dbReference type="Proteomes" id="UP000813461"/>
    </source>
</evidence>